<gene>
    <name evidence="7" type="ORF">J2S43_002483</name>
</gene>
<evidence type="ECO:0000256" key="4">
    <source>
        <dbReference type="ARBA" id="ARBA00023163"/>
    </source>
</evidence>
<feature type="region of interest" description="Disordered" evidence="5">
    <location>
        <begin position="285"/>
        <end position="329"/>
    </location>
</feature>
<proteinExistence type="inferred from homology"/>
<comment type="similarity">
    <text evidence="1">Belongs to the LysR transcriptional regulatory family.</text>
</comment>
<dbReference type="InterPro" id="IPR000847">
    <property type="entry name" value="LysR_HTH_N"/>
</dbReference>
<feature type="domain" description="HTH lysR-type" evidence="6">
    <location>
        <begin position="1"/>
        <end position="58"/>
    </location>
</feature>
<dbReference type="GO" id="GO:0003677">
    <property type="term" value="F:DNA binding"/>
    <property type="evidence" value="ECO:0007669"/>
    <property type="project" value="UniProtKB-KW"/>
</dbReference>
<comment type="caution">
    <text evidence="7">The sequence shown here is derived from an EMBL/GenBank/DDBJ whole genome shotgun (WGS) entry which is preliminary data.</text>
</comment>
<sequence>MELKALRYFVTVAEELHFGRAAERLHIVQPAVSQQVARLERELGVQLLERTSRRVRLTPAGLRVLAAARETLAAAARVRVVAGAGAARLRVGVESCVTDRLDRAVKRLREGDRPTEPVLIDLPMPARLDAVRGGDLDVALVRGTVTAPGLTVARAWSEPLHVVVAREHPVAGQEAVRFGDLDPDGLRLPGRHHDPGLLDAIMAALPATLPRRPAGDPVNVLFEVGSDPRTWTVLPAEHLAAARTARIRTLPLDPPAMIDGYVVTAPATPPPCVRSFVAAFADRPDPVAEAADGDPPGTTGPTSARRTGSGGDVARFGQARRRGNPGPSR</sequence>
<protein>
    <submittedName>
        <fullName evidence="7">DNA-binding transcriptional LysR family regulator</fullName>
    </submittedName>
</protein>
<dbReference type="RefSeq" id="WP_306829079.1">
    <property type="nucleotide sequence ID" value="NZ_JAUSRA010000001.1"/>
</dbReference>
<dbReference type="SUPFAM" id="SSF46785">
    <property type="entry name" value="Winged helix' DNA-binding domain"/>
    <property type="match status" value="1"/>
</dbReference>
<dbReference type="Gene3D" id="3.40.190.10">
    <property type="entry name" value="Periplasmic binding protein-like II"/>
    <property type="match status" value="2"/>
</dbReference>
<evidence type="ECO:0000256" key="5">
    <source>
        <dbReference type="SAM" id="MobiDB-lite"/>
    </source>
</evidence>
<dbReference type="PANTHER" id="PTHR30346">
    <property type="entry name" value="TRANSCRIPTIONAL DUAL REGULATOR HCAR-RELATED"/>
    <property type="match status" value="1"/>
</dbReference>
<dbReference type="Pfam" id="PF03466">
    <property type="entry name" value="LysR_substrate"/>
    <property type="match status" value="1"/>
</dbReference>
<dbReference type="PRINTS" id="PR00039">
    <property type="entry name" value="HTHLYSR"/>
</dbReference>
<dbReference type="Proteomes" id="UP001240984">
    <property type="component" value="Unassembled WGS sequence"/>
</dbReference>
<reference evidence="7 8" key="1">
    <citation type="submission" date="2023-07" db="EMBL/GenBank/DDBJ databases">
        <title>Sequencing the genomes of 1000 actinobacteria strains.</title>
        <authorList>
            <person name="Klenk H.-P."/>
        </authorList>
    </citation>
    <scope>NUCLEOTIDE SEQUENCE [LARGE SCALE GENOMIC DNA]</scope>
    <source>
        <strain evidence="7 8">DSM 44710</strain>
    </source>
</reference>
<evidence type="ECO:0000313" key="8">
    <source>
        <dbReference type="Proteomes" id="UP001240984"/>
    </source>
</evidence>
<keyword evidence="2" id="KW-0805">Transcription regulation</keyword>
<name>A0ABT9MSG0_9ACTN</name>
<dbReference type="Gene3D" id="1.10.10.10">
    <property type="entry name" value="Winged helix-like DNA-binding domain superfamily/Winged helix DNA-binding domain"/>
    <property type="match status" value="1"/>
</dbReference>
<keyword evidence="8" id="KW-1185">Reference proteome</keyword>
<dbReference type="InterPro" id="IPR036390">
    <property type="entry name" value="WH_DNA-bd_sf"/>
</dbReference>
<evidence type="ECO:0000256" key="1">
    <source>
        <dbReference type="ARBA" id="ARBA00009437"/>
    </source>
</evidence>
<dbReference type="SUPFAM" id="SSF53850">
    <property type="entry name" value="Periplasmic binding protein-like II"/>
    <property type="match status" value="1"/>
</dbReference>
<evidence type="ECO:0000313" key="7">
    <source>
        <dbReference type="EMBL" id="MDP9793971.1"/>
    </source>
</evidence>
<accession>A0ABT9MSG0</accession>
<keyword evidence="4" id="KW-0804">Transcription</keyword>
<dbReference type="PROSITE" id="PS50931">
    <property type="entry name" value="HTH_LYSR"/>
    <property type="match status" value="1"/>
</dbReference>
<evidence type="ECO:0000259" key="6">
    <source>
        <dbReference type="PROSITE" id="PS50931"/>
    </source>
</evidence>
<dbReference type="InterPro" id="IPR005119">
    <property type="entry name" value="LysR_subst-bd"/>
</dbReference>
<dbReference type="PANTHER" id="PTHR30346:SF0">
    <property type="entry name" value="HCA OPERON TRANSCRIPTIONAL ACTIVATOR HCAR"/>
    <property type="match status" value="1"/>
</dbReference>
<dbReference type="Pfam" id="PF00126">
    <property type="entry name" value="HTH_1"/>
    <property type="match status" value="1"/>
</dbReference>
<organism evidence="7 8">
    <name type="scientific">Catenuloplanes nepalensis</name>
    <dbReference type="NCBI Taxonomy" id="587533"/>
    <lineage>
        <taxon>Bacteria</taxon>
        <taxon>Bacillati</taxon>
        <taxon>Actinomycetota</taxon>
        <taxon>Actinomycetes</taxon>
        <taxon>Micromonosporales</taxon>
        <taxon>Micromonosporaceae</taxon>
        <taxon>Catenuloplanes</taxon>
    </lineage>
</organism>
<evidence type="ECO:0000256" key="3">
    <source>
        <dbReference type="ARBA" id="ARBA00023125"/>
    </source>
</evidence>
<evidence type="ECO:0000256" key="2">
    <source>
        <dbReference type="ARBA" id="ARBA00023015"/>
    </source>
</evidence>
<keyword evidence="3 7" id="KW-0238">DNA-binding</keyword>
<dbReference type="EMBL" id="JAUSRA010000001">
    <property type="protein sequence ID" value="MDP9793971.1"/>
    <property type="molecule type" value="Genomic_DNA"/>
</dbReference>
<dbReference type="InterPro" id="IPR036388">
    <property type="entry name" value="WH-like_DNA-bd_sf"/>
</dbReference>